<dbReference type="EMBL" id="NIVC01000858">
    <property type="protein sequence ID" value="PAA75884.1"/>
    <property type="molecule type" value="Genomic_DNA"/>
</dbReference>
<feature type="compositionally biased region" description="Low complexity" evidence="1">
    <location>
        <begin position="133"/>
        <end position="142"/>
    </location>
</feature>
<feature type="compositionally biased region" description="Low complexity" evidence="1">
    <location>
        <begin position="27"/>
        <end position="36"/>
    </location>
</feature>
<evidence type="ECO:0000256" key="1">
    <source>
        <dbReference type="SAM" id="MobiDB-lite"/>
    </source>
</evidence>
<proteinExistence type="predicted"/>
<feature type="non-terminal residue" evidence="2">
    <location>
        <position position="1"/>
    </location>
</feature>
<dbReference type="AlphaFoldDB" id="A0A267FRN8"/>
<feature type="compositionally biased region" description="Low complexity" evidence="1">
    <location>
        <begin position="194"/>
        <end position="221"/>
    </location>
</feature>
<feature type="compositionally biased region" description="Low complexity" evidence="1">
    <location>
        <begin position="95"/>
        <end position="117"/>
    </location>
</feature>
<sequence length="324" mass="33645">QVSGSSSSGGRPAAQPHHQPVRPAALPHPADNPAAHGGAGPALGTLYRAQRPAEGLPQSRADGAVRPHWHREDHPAVRVLAGPVRAGRAHPLGQLRGAAAPPLLPHAAPVRRQAAAPRARRHRQRRDGRLRLAADALSRLSRTAVHRRRAARPGGRHGRPTGGPARRHRQPAVPAGRRGRRLYGRPVPPPGPVRGPAAPAGQPHRPARVAGGAPAQGGPEEAAGRRLRLRRRQGDAGGGQRAAAAGRVRTGRPAAPAALPAGGEEPTRRAAGSHAAAVRPPVQVVPAAPRPAAAGRLSAACQGIRLDQCCRIRLLTVCCFCNCC</sequence>
<gene>
    <name evidence="2" type="ORF">BOX15_Mlig021746g2</name>
</gene>
<reference evidence="2 3" key="1">
    <citation type="submission" date="2017-06" db="EMBL/GenBank/DDBJ databases">
        <title>A platform for efficient transgenesis in Macrostomum lignano, a flatworm model organism for stem cell research.</title>
        <authorList>
            <person name="Berezikov E."/>
        </authorList>
    </citation>
    <scope>NUCLEOTIDE SEQUENCE [LARGE SCALE GENOMIC DNA]</scope>
    <source>
        <strain evidence="2">DV1</strain>
        <tissue evidence="2">Whole organism</tissue>
    </source>
</reference>
<feature type="compositionally biased region" description="Low complexity" evidence="1">
    <location>
        <begin position="241"/>
        <end position="264"/>
    </location>
</feature>
<feature type="region of interest" description="Disordered" evidence="1">
    <location>
        <begin position="1"/>
        <end position="76"/>
    </location>
</feature>
<organism evidence="2 3">
    <name type="scientific">Macrostomum lignano</name>
    <dbReference type="NCBI Taxonomy" id="282301"/>
    <lineage>
        <taxon>Eukaryota</taxon>
        <taxon>Metazoa</taxon>
        <taxon>Spiralia</taxon>
        <taxon>Lophotrochozoa</taxon>
        <taxon>Platyhelminthes</taxon>
        <taxon>Rhabditophora</taxon>
        <taxon>Macrostomorpha</taxon>
        <taxon>Macrostomida</taxon>
        <taxon>Macrostomidae</taxon>
        <taxon>Macrostomum</taxon>
    </lineage>
</organism>
<feature type="compositionally biased region" description="Low complexity" evidence="1">
    <location>
        <begin position="1"/>
        <end position="10"/>
    </location>
</feature>
<name>A0A267FRN8_9PLAT</name>
<dbReference type="Proteomes" id="UP000215902">
    <property type="component" value="Unassembled WGS sequence"/>
</dbReference>
<comment type="caution">
    <text evidence="2">The sequence shown here is derived from an EMBL/GenBank/DDBJ whole genome shotgun (WGS) entry which is preliminary data.</text>
</comment>
<evidence type="ECO:0000313" key="2">
    <source>
        <dbReference type="EMBL" id="PAA75884.1"/>
    </source>
</evidence>
<keyword evidence="3" id="KW-1185">Reference proteome</keyword>
<feature type="region of interest" description="Disordered" evidence="1">
    <location>
        <begin position="95"/>
        <end position="277"/>
    </location>
</feature>
<evidence type="ECO:0000313" key="3">
    <source>
        <dbReference type="Proteomes" id="UP000215902"/>
    </source>
</evidence>
<protein>
    <submittedName>
        <fullName evidence="2">Uncharacterized protein</fullName>
    </submittedName>
</protein>
<feature type="compositionally biased region" description="Basic residues" evidence="1">
    <location>
        <begin position="144"/>
        <end position="170"/>
    </location>
</feature>
<accession>A0A267FRN8</accession>